<dbReference type="PANTHER" id="PTHR45527">
    <property type="entry name" value="NONRIBOSOMAL PEPTIDE SYNTHETASE"/>
    <property type="match status" value="1"/>
</dbReference>
<dbReference type="Gene3D" id="3.30.559.30">
    <property type="entry name" value="Nonribosomal peptide synthetase, condensation domain"/>
    <property type="match status" value="3"/>
</dbReference>
<dbReference type="Pfam" id="PF00668">
    <property type="entry name" value="Condensation"/>
    <property type="match status" value="4"/>
</dbReference>
<dbReference type="FunFam" id="1.10.1200.10:FF:000005">
    <property type="entry name" value="Nonribosomal peptide synthetase 1"/>
    <property type="match status" value="1"/>
</dbReference>
<dbReference type="CDD" id="cd19542">
    <property type="entry name" value="CT_NRPS-like"/>
    <property type="match status" value="1"/>
</dbReference>
<keyword evidence="7" id="KW-1185">Reference proteome</keyword>
<dbReference type="InterPro" id="IPR000873">
    <property type="entry name" value="AMP-dep_synth/lig_dom"/>
</dbReference>
<dbReference type="GO" id="GO:0031177">
    <property type="term" value="F:phosphopantetheine binding"/>
    <property type="evidence" value="ECO:0007669"/>
    <property type="project" value="TreeGrafter"/>
</dbReference>
<organism evidence="6 7">
    <name type="scientific">Penicillium capsulatum</name>
    <dbReference type="NCBI Taxonomy" id="69766"/>
    <lineage>
        <taxon>Eukaryota</taxon>
        <taxon>Fungi</taxon>
        <taxon>Dikarya</taxon>
        <taxon>Ascomycota</taxon>
        <taxon>Pezizomycotina</taxon>
        <taxon>Eurotiomycetes</taxon>
        <taxon>Eurotiomycetidae</taxon>
        <taxon>Eurotiales</taxon>
        <taxon>Aspergillaceae</taxon>
        <taxon>Penicillium</taxon>
    </lineage>
</organism>
<dbReference type="InterPro" id="IPR009081">
    <property type="entry name" value="PP-bd_ACP"/>
</dbReference>
<gene>
    <name evidence="6" type="ORF">N7492_003215</name>
</gene>
<evidence type="ECO:0000313" key="7">
    <source>
        <dbReference type="Proteomes" id="UP001146351"/>
    </source>
</evidence>
<dbReference type="GO" id="GO:0016874">
    <property type="term" value="F:ligase activity"/>
    <property type="evidence" value="ECO:0007669"/>
    <property type="project" value="UniProtKB-KW"/>
</dbReference>
<keyword evidence="1" id="KW-0596">Phosphopantetheine</keyword>
<evidence type="ECO:0000256" key="4">
    <source>
        <dbReference type="ARBA" id="ARBA00022737"/>
    </source>
</evidence>
<keyword evidence="4" id="KW-0677">Repeat</keyword>
<keyword evidence="2" id="KW-0597">Phosphoprotein</keyword>
<evidence type="ECO:0000256" key="1">
    <source>
        <dbReference type="ARBA" id="ARBA00022450"/>
    </source>
</evidence>
<dbReference type="Pfam" id="PF00550">
    <property type="entry name" value="PP-binding"/>
    <property type="match status" value="1"/>
</dbReference>
<dbReference type="InterPro" id="IPR036736">
    <property type="entry name" value="ACP-like_sf"/>
</dbReference>
<dbReference type="SUPFAM" id="SSF52777">
    <property type="entry name" value="CoA-dependent acyltransferases"/>
    <property type="match status" value="6"/>
</dbReference>
<dbReference type="PROSITE" id="PS50075">
    <property type="entry name" value="CARRIER"/>
    <property type="match status" value="1"/>
</dbReference>
<dbReference type="InterPro" id="IPR023213">
    <property type="entry name" value="CAT-like_dom_sf"/>
</dbReference>
<evidence type="ECO:0000313" key="6">
    <source>
        <dbReference type="EMBL" id="KAJ5180005.1"/>
    </source>
</evidence>
<dbReference type="OrthoDB" id="416786at2759"/>
<evidence type="ECO:0000256" key="3">
    <source>
        <dbReference type="ARBA" id="ARBA00022598"/>
    </source>
</evidence>
<dbReference type="InterPro" id="IPR042099">
    <property type="entry name" value="ANL_N_sf"/>
</dbReference>
<accession>A0A9W9IK63</accession>
<sequence length="2208" mass="245574">MQTLIETPSSQSRLALDAKPVGMQTPPDAWFKMSPIQQMYLDRATGDDAKFIHHAFFRLSRHVPPSQIGSAIIQLGHRHPMLRARFERNSNGDWRQRVLDDVQDTIGFHKHHIGQWEDSTMWKAVEDSKMALDITEGPLTIVDIFETSTSQQYLSITAHHLILDLVSWRILVQDLETALAVGVDLGPVPPVTFKEWCLKQEQFAIHHLDPEVALPVEVPSIPGSYWGHMALEHNTFADSEHQWFIIDEEVTAFILGPAQNLLNCEPPVIIHAALLYSFALVFEDRPLPTIFTEGHGREPWDDCLDLSQTVGWFTTIYPIVVQPPSDSSLWEFLTTTQKARANVPHNGWAYFASRFLNPKGREVFKNHTPIEILFNYTGTFRQLEHSDRLLQPTVAPGQSAFLGATNLQRFDLVDINVAPFNGRLVFDIMVNRHMQHMSKIRDWFDKFRQLLAKIPEDCEQFSSNKRTAADFPLLSMSDTQLSALIEQVTSRYRVAPSEIEDIYPCSPIQQGILLSQIKNPSLYQARWTWTVKPNIASSLHMDQIQQAWKKVVAHHAILRTVFVDSVGQESAWSQVVLKSMPHNIIVVENNEDWTADTQSGFLAPDDSSNHRLIVTQRSPCAITCRLEINHALFDATTMSLLMRDFQRAYDNLLPSIPAVPYSSYISYLDQLPHAAASSYWVRQCDGLPPSILPGMATPHSTKNHSRRPKSFLTELPEWADLSSFCKSHGITAATLLQAAWSLTLRTYTGGSTACFGYPTAGRDIPVTGIQDLAGPLINLLPCSLHIKSDSVLSVLREHQDSFVRGMQYQHISLPDVLHALGWSREPLFNTALSVVYDSIDDPISSTVSLEFESVNDPTEFDAVLHIKIRSSNADVSLVYWDGVIPDFQAELITDTFLHALSQLAQNPSLPMADLDPSSPRGHQQIMKWNASMPDVAESCIHELILQNASLFPESLAVCAWDGSFTFAELDHYSSQLASDLREQGVDTNVFVPVYMTKSRWTPVALLAVLKARGAFMLLDATHPTSRMETLCKDVPCGPVLTNLDPTKIEKGLFPRVIRFDGEHSRWAQRGQELVLAPSSPGDAAYAVFTSGSTAKPKMVVIEHQSFCSAAKAQIGRLGLCPESRVLQFASYAFDAAVLEHLTTLIAGGCVCIPNEVDRQQNLTSAINELKINWALLTPPLARTLNPSDLPGLCTLVLGSEAYRPSDLIQWAHIPHLLNAYGPSECSVITTLQPDLRAEELSASIGSGAGANCWIVHPNDHHQLTSIGAIGELLIEGPIVGREYFGLEEKTAQSFITPPNWLRKFRGHARSRLYKTGDLVQYALDGSLRYWGRKDTQIKIRGQRLELGEVEHHLAAAMPAAQEVISEIAMMPERGTTKPYLVAFVVIAQPDNSHDFSKTWASARSQLQATLPPYMVPSGCFVLPDLPRTATEKVDRKALRREAIRLLQEQWSSPRAPVAEDNATLSDVEYRLRSIWADALGRDWESISVHDNFFHIGGDSIEAPQVVRIAHRQGLKLKLHDIFTSPCLRDLASKCVAVNPAKEEVLTPLASIPFSLLPGGQESKLAVCRHAAEQCSTTESQIQDIYPCTPLQIGMMALTAQSGAAYVLHRTFLLPPDVDLNRAKMAWKLTAQAHPIMRTRIVQLKDGQVVQVVLADEFHWEHQPNTDGIPQMEYGSPLWYFTISSQADRWYLTISLHHSVGDAWSLSLLLQAAHTSYQQDNQIQLSTPPPFQRLIQHLSQNGSDEFWKRQFEGVTPVPFPGLPTASYRPKAMGRLFASLPVQNLAGQRTMLTNAIRLSWAITQSLYQGSSDALFGVMSSGRSASISGIDKMTGPTIATIPLLMSLDTNATVEQVMEQLRSHIVRTIQFEQAGIQNIARLGPNLAAACAFQTLVSVFPAALSKDEDHRKTWHESEGQAVMSELMTYSLSIECILGDGVVNIGVWYDDQVLPVPHMQRILRQFMFTLQQVDQGLTHRLDQVMTVCPDELREQRNFNPTFSAQSTPSVLEILQLRCQKDPHSKAVDSWDGSLTYQQLSFLSDGLASHIRSLRLGSSEFYVPLLFEKSQRTVIALLAVLKAGGAFVLMDPAHPLERLKDIAHKVQAAVVLASPAQASTATLLAERVIVVDETEQTCSADKVAVEISAKAPLYTVFTSGSTGRPKGVVVEHQSFVTMALAFNEAPVPPLSFFPTLIATSDFNGLSITNIQLTPC</sequence>
<dbReference type="Pfam" id="PF00501">
    <property type="entry name" value="AMP-binding"/>
    <property type="match status" value="2"/>
</dbReference>
<dbReference type="SUPFAM" id="SSF56801">
    <property type="entry name" value="Acetyl-CoA synthetase-like"/>
    <property type="match status" value="2"/>
</dbReference>
<dbReference type="SUPFAM" id="SSF47336">
    <property type="entry name" value="ACP-like"/>
    <property type="match status" value="1"/>
</dbReference>
<dbReference type="PANTHER" id="PTHR45527:SF1">
    <property type="entry name" value="FATTY ACID SYNTHASE"/>
    <property type="match status" value="1"/>
</dbReference>
<protein>
    <recommendedName>
        <fullName evidence="5">Carrier domain-containing protein</fullName>
    </recommendedName>
</protein>
<dbReference type="Gene3D" id="3.40.50.12780">
    <property type="entry name" value="N-terminal domain of ligase-like"/>
    <property type="match status" value="2"/>
</dbReference>
<dbReference type="CDD" id="cd05918">
    <property type="entry name" value="A_NRPS_SidN3_like"/>
    <property type="match status" value="1"/>
</dbReference>
<dbReference type="FunFam" id="3.40.50.12780:FF:000014">
    <property type="entry name" value="Nonribosomal peptide synthetase 1"/>
    <property type="match status" value="1"/>
</dbReference>
<dbReference type="Gene3D" id="1.10.1200.10">
    <property type="entry name" value="ACP-like"/>
    <property type="match status" value="1"/>
</dbReference>
<reference evidence="6" key="1">
    <citation type="submission" date="2022-11" db="EMBL/GenBank/DDBJ databases">
        <authorList>
            <person name="Petersen C."/>
        </authorList>
    </citation>
    <scope>NUCLEOTIDE SEQUENCE</scope>
    <source>
        <strain evidence="6">IBT 21917</strain>
    </source>
</reference>
<name>A0A9W9IK63_9EURO</name>
<feature type="domain" description="Carrier" evidence="5">
    <location>
        <begin position="1462"/>
        <end position="1538"/>
    </location>
</feature>
<keyword evidence="3" id="KW-0436">Ligase</keyword>
<proteinExistence type="predicted"/>
<dbReference type="InterPro" id="IPR001242">
    <property type="entry name" value="Condensation_dom"/>
</dbReference>
<dbReference type="EMBL" id="JAPQKO010000002">
    <property type="protein sequence ID" value="KAJ5180005.1"/>
    <property type="molecule type" value="Genomic_DNA"/>
</dbReference>
<dbReference type="Gene3D" id="3.30.559.10">
    <property type="entry name" value="Chloramphenicol acetyltransferase-like domain"/>
    <property type="match status" value="3"/>
</dbReference>
<dbReference type="Gene3D" id="3.30.300.30">
    <property type="match status" value="1"/>
</dbReference>
<reference evidence="6" key="2">
    <citation type="journal article" date="2023" name="IMA Fungus">
        <title>Comparative genomic study of the Penicillium genus elucidates a diverse pangenome and 15 lateral gene transfer events.</title>
        <authorList>
            <person name="Petersen C."/>
            <person name="Sorensen T."/>
            <person name="Nielsen M.R."/>
            <person name="Sondergaard T.E."/>
            <person name="Sorensen J.L."/>
            <person name="Fitzpatrick D.A."/>
            <person name="Frisvad J.C."/>
            <person name="Nielsen K.L."/>
        </authorList>
    </citation>
    <scope>NUCLEOTIDE SEQUENCE</scope>
    <source>
        <strain evidence="6">IBT 21917</strain>
    </source>
</reference>
<dbReference type="CDD" id="cd19545">
    <property type="entry name" value="FUM14_C_NRPS-like"/>
    <property type="match status" value="1"/>
</dbReference>
<evidence type="ECO:0000256" key="2">
    <source>
        <dbReference type="ARBA" id="ARBA00022553"/>
    </source>
</evidence>
<dbReference type="FunFam" id="3.30.559.30:FF:000002">
    <property type="entry name" value="Nonribosomal peptide synthase Pes1"/>
    <property type="match status" value="1"/>
</dbReference>
<dbReference type="GO" id="GO:0043041">
    <property type="term" value="P:amino acid activation for nonribosomal peptide biosynthetic process"/>
    <property type="evidence" value="ECO:0007669"/>
    <property type="project" value="TreeGrafter"/>
</dbReference>
<dbReference type="InterPro" id="IPR045851">
    <property type="entry name" value="AMP-bd_C_sf"/>
</dbReference>
<dbReference type="GO" id="GO:0044550">
    <property type="term" value="P:secondary metabolite biosynthetic process"/>
    <property type="evidence" value="ECO:0007669"/>
    <property type="project" value="TreeGrafter"/>
</dbReference>
<dbReference type="GO" id="GO:0005737">
    <property type="term" value="C:cytoplasm"/>
    <property type="evidence" value="ECO:0007669"/>
    <property type="project" value="TreeGrafter"/>
</dbReference>
<evidence type="ECO:0000259" key="5">
    <source>
        <dbReference type="PROSITE" id="PS50075"/>
    </source>
</evidence>
<dbReference type="Proteomes" id="UP001146351">
    <property type="component" value="Unassembled WGS sequence"/>
</dbReference>
<comment type="caution">
    <text evidence="6">The sequence shown here is derived from an EMBL/GenBank/DDBJ whole genome shotgun (WGS) entry which is preliminary data.</text>
</comment>